<dbReference type="SUPFAM" id="SSF52540">
    <property type="entry name" value="P-loop containing nucleoside triphosphate hydrolases"/>
    <property type="match status" value="1"/>
</dbReference>
<evidence type="ECO:0000313" key="5">
    <source>
        <dbReference type="Proteomes" id="UP000800093"/>
    </source>
</evidence>
<feature type="repeat" description="ANK" evidence="2">
    <location>
        <begin position="873"/>
        <end position="905"/>
    </location>
</feature>
<reference evidence="5" key="1">
    <citation type="journal article" date="2020" name="Stud. Mycol.">
        <title>101 Dothideomycetes genomes: A test case for predicting lifestyles and emergence of pathogens.</title>
        <authorList>
            <person name="Haridas S."/>
            <person name="Albert R."/>
            <person name="Binder M."/>
            <person name="Bloem J."/>
            <person name="LaButti K."/>
            <person name="Salamov A."/>
            <person name="Andreopoulos B."/>
            <person name="Baker S."/>
            <person name="Barry K."/>
            <person name="Bills G."/>
            <person name="Bluhm B."/>
            <person name="Cannon C."/>
            <person name="Castanera R."/>
            <person name="Culley D."/>
            <person name="Daum C."/>
            <person name="Ezra D."/>
            <person name="Gonzalez J."/>
            <person name="Henrissat B."/>
            <person name="Kuo A."/>
            <person name="Liang C."/>
            <person name="Lipzen A."/>
            <person name="Lutzoni F."/>
            <person name="Magnuson J."/>
            <person name="Mondo S."/>
            <person name="Nolan M."/>
            <person name="Ohm R."/>
            <person name="Pangilinan J."/>
            <person name="Park H.-J."/>
            <person name="Ramirez L."/>
            <person name="Alfaro M."/>
            <person name="Sun H."/>
            <person name="Tritt A."/>
            <person name="Yoshinaga Y."/>
            <person name="Zwiers L.-H."/>
            <person name="Turgeon B."/>
            <person name="Goodwin S."/>
            <person name="Spatafora J."/>
            <person name="Crous P."/>
            <person name="Grigoriev I."/>
        </authorList>
    </citation>
    <scope>NUCLEOTIDE SEQUENCE [LARGE SCALE GENOMIC DNA]</scope>
    <source>
        <strain evidence="5">CBS 304.66</strain>
    </source>
</reference>
<dbReference type="SMART" id="SM00248">
    <property type="entry name" value="ANK"/>
    <property type="match status" value="4"/>
</dbReference>
<dbReference type="InterPro" id="IPR027417">
    <property type="entry name" value="P-loop_NTPase"/>
</dbReference>
<dbReference type="InterPro" id="IPR002110">
    <property type="entry name" value="Ankyrin_rpt"/>
</dbReference>
<dbReference type="InterPro" id="IPR056884">
    <property type="entry name" value="NPHP3-like_N"/>
</dbReference>
<dbReference type="AlphaFoldDB" id="A0A9P4TQM3"/>
<sequence length="922" mass="102824">MSVSDAGSDDSSSDWLKVDFIIVNGPFKAGKEQWPMGNDEEIKDWTEQAIPEHFPSAQIKRFDCSAEDESAEFWSRKGFTDTAVKLLEFVDEQGIAAKGRHIVFISHGFGGSLVKKVLTMACSDTKYASIPAATRGLAFFTTPHRTEAHETWEDVVFRMLWDEFHDGGLKPWKISEMASILRDLQHDYSFIAESWPTVNVYSDPYESSTPKILTEHNNSFGGYNGLRYGRRRLYQEICKFEEDDADVRDLMVTLKERVSGGYAECMQTLNRLAPALPMPLAYQVDTSTLPGKLLNNEKYTAWEDSDKSTALLLTGNPGSGRTYLFHLLFYFFREQEINQCVTLFSFDGSDARRNSTASFLISFIRQSLLIAPEAFPRIESVFEQTVQSGRSTREDLLVLCRALLRGLEGETLKICINRIDECGDLPALVFTLKMLAKSKNPTIKLVLTSAPSTTVLEALNDTPVISIDSKVNDIPEFKEFVERRVVDLGKERPVLDEFSKEIMDKVASCDNFLQVSLFLNQLYEATMLSTPTKIRSRVQSTDYELHKIVHSALKRDLPEWASTALCFMVHAVRPMNANELAVAAALPDHFTSLSGLDEILQRDIFEDLRQVFGLLVKLHDGEIRFVHQVAQEIVSKEYPGVLGAKHSPESMITRLCIDYLCTDEVKALAQSPQPKGAWVSRQKGVFALTRYAAKYWPLHYRRIPSTESLAEFVAEKLDDPSFLQTWSALLPDSRTPGSDEISGPTKPLHYAAELGFSAVMDILLNFKDSADEIEPDDLALALELASRNGHSEVVERLLDYGIENTNTILRALEEPCRNGLDDVANALVQKLAELEPEDLVFPNSLLGQAARNGHASVVDILLRAGAPVSELFDNSTPLHLAVTEGHDAVVDVLIEGGAGVDVEDDRGSTPLHLASSNGYPSI</sequence>
<protein>
    <recommendedName>
        <fullName evidence="3">Nephrocystin 3-like N-terminal domain-containing protein</fullName>
    </recommendedName>
</protein>
<name>A0A9P4TQM3_9PLEO</name>
<comment type="caution">
    <text evidence="4">The sequence shown here is derived from an EMBL/GenBank/DDBJ whole genome shotgun (WGS) entry which is preliminary data.</text>
</comment>
<proteinExistence type="predicted"/>
<evidence type="ECO:0000259" key="3">
    <source>
        <dbReference type="Pfam" id="PF24883"/>
    </source>
</evidence>
<dbReference type="OrthoDB" id="3673852at2759"/>
<keyword evidence="2" id="KW-0040">ANK repeat</keyword>
<dbReference type="SUPFAM" id="SSF48403">
    <property type="entry name" value="Ankyrin repeat"/>
    <property type="match status" value="1"/>
</dbReference>
<dbReference type="Gene3D" id="1.25.40.20">
    <property type="entry name" value="Ankyrin repeat-containing domain"/>
    <property type="match status" value="2"/>
</dbReference>
<feature type="domain" description="Nephrocystin 3-like N-terminal" evidence="3">
    <location>
        <begin position="293"/>
        <end position="449"/>
    </location>
</feature>
<accession>A0A9P4TQM3</accession>
<keyword evidence="1" id="KW-0677">Repeat</keyword>
<dbReference type="PANTHER" id="PTHR10039">
    <property type="entry name" value="AMELOGENIN"/>
    <property type="match status" value="1"/>
</dbReference>
<dbReference type="InterPro" id="IPR036770">
    <property type="entry name" value="Ankyrin_rpt-contain_sf"/>
</dbReference>
<evidence type="ECO:0000313" key="4">
    <source>
        <dbReference type="EMBL" id="KAF2269530.1"/>
    </source>
</evidence>
<keyword evidence="5" id="KW-1185">Reference proteome</keyword>
<dbReference type="PROSITE" id="PS50297">
    <property type="entry name" value="ANK_REP_REGION"/>
    <property type="match status" value="2"/>
</dbReference>
<feature type="repeat" description="ANK" evidence="2">
    <location>
        <begin position="906"/>
        <end position="922"/>
    </location>
</feature>
<feature type="non-terminal residue" evidence="4">
    <location>
        <position position="922"/>
    </location>
</feature>
<dbReference type="EMBL" id="ML986582">
    <property type="protein sequence ID" value="KAF2269530.1"/>
    <property type="molecule type" value="Genomic_DNA"/>
</dbReference>
<organism evidence="4 5">
    <name type="scientific">Lojkania enalia</name>
    <dbReference type="NCBI Taxonomy" id="147567"/>
    <lineage>
        <taxon>Eukaryota</taxon>
        <taxon>Fungi</taxon>
        <taxon>Dikarya</taxon>
        <taxon>Ascomycota</taxon>
        <taxon>Pezizomycotina</taxon>
        <taxon>Dothideomycetes</taxon>
        <taxon>Pleosporomycetidae</taxon>
        <taxon>Pleosporales</taxon>
        <taxon>Pleosporales incertae sedis</taxon>
        <taxon>Lojkania</taxon>
    </lineage>
</organism>
<evidence type="ECO:0000256" key="1">
    <source>
        <dbReference type="ARBA" id="ARBA00022737"/>
    </source>
</evidence>
<dbReference type="Pfam" id="PF12796">
    <property type="entry name" value="Ank_2"/>
    <property type="match status" value="2"/>
</dbReference>
<gene>
    <name evidence="4" type="ORF">CC78DRAFT_487201</name>
</gene>
<dbReference type="Pfam" id="PF24883">
    <property type="entry name" value="NPHP3_N"/>
    <property type="match status" value="1"/>
</dbReference>
<evidence type="ECO:0000256" key="2">
    <source>
        <dbReference type="PROSITE-ProRule" id="PRU00023"/>
    </source>
</evidence>
<dbReference type="Proteomes" id="UP000800093">
    <property type="component" value="Unassembled WGS sequence"/>
</dbReference>
<dbReference type="PROSITE" id="PS50088">
    <property type="entry name" value="ANK_REPEAT"/>
    <property type="match status" value="2"/>
</dbReference>